<keyword evidence="2" id="KW-1185">Reference proteome</keyword>
<reference evidence="2" key="1">
    <citation type="submission" date="2022-10" db="EMBL/GenBank/DDBJ databases">
        <title>Genome assembly of Pristionchus species.</title>
        <authorList>
            <person name="Yoshida K."/>
            <person name="Sommer R.J."/>
        </authorList>
    </citation>
    <scope>NUCLEOTIDE SEQUENCE [LARGE SCALE GENOMIC DNA]</scope>
    <source>
        <strain evidence="2">RS5460</strain>
    </source>
</reference>
<evidence type="ECO:0000313" key="1">
    <source>
        <dbReference type="EMBL" id="GMR52395.1"/>
    </source>
</evidence>
<dbReference type="EMBL" id="BTRK01000005">
    <property type="protein sequence ID" value="GMR52395.1"/>
    <property type="molecule type" value="Genomic_DNA"/>
</dbReference>
<protein>
    <submittedName>
        <fullName evidence="1">Uncharacterized protein</fullName>
    </submittedName>
</protein>
<gene>
    <name evidence="1" type="ORF">PMAYCL1PPCAC_22590</name>
</gene>
<evidence type="ECO:0000313" key="2">
    <source>
        <dbReference type="Proteomes" id="UP001328107"/>
    </source>
</evidence>
<organism evidence="1 2">
    <name type="scientific">Pristionchus mayeri</name>
    <dbReference type="NCBI Taxonomy" id="1317129"/>
    <lineage>
        <taxon>Eukaryota</taxon>
        <taxon>Metazoa</taxon>
        <taxon>Ecdysozoa</taxon>
        <taxon>Nematoda</taxon>
        <taxon>Chromadorea</taxon>
        <taxon>Rhabditida</taxon>
        <taxon>Rhabditina</taxon>
        <taxon>Diplogasteromorpha</taxon>
        <taxon>Diplogasteroidea</taxon>
        <taxon>Neodiplogasteridae</taxon>
        <taxon>Pristionchus</taxon>
    </lineage>
</organism>
<dbReference type="AlphaFoldDB" id="A0AAN5I5S2"/>
<accession>A0AAN5I5S2</accession>
<comment type="caution">
    <text evidence="1">The sequence shown here is derived from an EMBL/GenBank/DDBJ whole genome shotgun (WGS) entry which is preliminary data.</text>
</comment>
<name>A0AAN5I5S2_9BILA</name>
<proteinExistence type="predicted"/>
<feature type="non-terminal residue" evidence="1">
    <location>
        <position position="101"/>
    </location>
</feature>
<dbReference type="Proteomes" id="UP001328107">
    <property type="component" value="Unassembled WGS sequence"/>
</dbReference>
<sequence>MTESLDVTFSEDESSGLLSIVLRNSRGDQIDCLGSRFSVQFHCFGCSSSQVNLLGLISLRVEDSRLFLPLCCVNSSFSLSFRLKNHGSLLSLSFDLHLHRL</sequence>